<comment type="caution">
    <text evidence="6">The sequence shown here is derived from an EMBL/GenBank/DDBJ whole genome shotgun (WGS) entry which is preliminary data.</text>
</comment>
<keyword evidence="3" id="KW-0479">Metal-binding</keyword>
<dbReference type="Gene3D" id="1.10.490.10">
    <property type="entry name" value="Globins"/>
    <property type="match status" value="1"/>
</dbReference>
<reference evidence="6" key="1">
    <citation type="submission" date="2020-12" db="EMBL/GenBank/DDBJ databases">
        <title>Marinomonas arctica sp. nov., a psychrotolerant bacterium isolated from the Arctic.</title>
        <authorList>
            <person name="Zhang Y."/>
        </authorList>
    </citation>
    <scope>NUCLEOTIDE SEQUENCE</scope>
    <source>
        <strain evidence="6">C1424</strain>
    </source>
</reference>
<sequence length="142" mass="15946">MTQAKQPAYGEGDVTLQAVGGLDGLRTLVETFYRLMENTPEFRPLFDMHPNNISLTIDKLVAFLSGWMGGERLFAKNYGEISLPQAHAHLVVTEKEKAMWLNCMAAALDEIGYQGDLKTYLLSKLEFPAERIRQVSTARHNS</sequence>
<accession>A0A934MUU1</accession>
<dbReference type="RefSeq" id="WP_199466388.1">
    <property type="nucleotide sequence ID" value="NZ_JAEMNX010000001.1"/>
</dbReference>
<dbReference type="InterPro" id="IPR044203">
    <property type="entry name" value="GlbO/GLB3-like"/>
</dbReference>
<protein>
    <submittedName>
        <fullName evidence="6">Group II truncated hemoglobin</fullName>
    </submittedName>
</protein>
<organism evidence="6 7">
    <name type="scientific">Marinomonas transparens</name>
    <dbReference type="NCBI Taxonomy" id="2795388"/>
    <lineage>
        <taxon>Bacteria</taxon>
        <taxon>Pseudomonadati</taxon>
        <taxon>Pseudomonadota</taxon>
        <taxon>Gammaproteobacteria</taxon>
        <taxon>Oceanospirillales</taxon>
        <taxon>Oceanospirillaceae</taxon>
        <taxon>Marinomonas</taxon>
    </lineage>
</organism>
<evidence type="ECO:0000313" key="6">
    <source>
        <dbReference type="EMBL" id="MBJ7536319.1"/>
    </source>
</evidence>
<dbReference type="GO" id="GO:0019825">
    <property type="term" value="F:oxygen binding"/>
    <property type="evidence" value="ECO:0007669"/>
    <property type="project" value="InterPro"/>
</dbReference>
<keyword evidence="7" id="KW-1185">Reference proteome</keyword>
<evidence type="ECO:0000256" key="2">
    <source>
        <dbReference type="ARBA" id="ARBA00022617"/>
    </source>
</evidence>
<dbReference type="InterPro" id="IPR012292">
    <property type="entry name" value="Globin/Proto"/>
</dbReference>
<dbReference type="GO" id="GO:0005344">
    <property type="term" value="F:oxygen carrier activity"/>
    <property type="evidence" value="ECO:0007669"/>
    <property type="project" value="InterPro"/>
</dbReference>
<dbReference type="InterPro" id="IPR009050">
    <property type="entry name" value="Globin-like_sf"/>
</dbReference>
<evidence type="ECO:0000256" key="1">
    <source>
        <dbReference type="ARBA" id="ARBA00022448"/>
    </source>
</evidence>
<comment type="similarity">
    <text evidence="5">Belongs to the truncated hemoglobin family. Group II subfamily.</text>
</comment>
<evidence type="ECO:0000256" key="4">
    <source>
        <dbReference type="ARBA" id="ARBA00023004"/>
    </source>
</evidence>
<keyword evidence="2" id="KW-0349">Heme</keyword>
<name>A0A934MUU1_9GAMM</name>
<dbReference type="EMBL" id="JAEMNX010000001">
    <property type="protein sequence ID" value="MBJ7536319.1"/>
    <property type="molecule type" value="Genomic_DNA"/>
</dbReference>
<dbReference type="GO" id="GO:0046872">
    <property type="term" value="F:metal ion binding"/>
    <property type="evidence" value="ECO:0007669"/>
    <property type="project" value="UniProtKB-KW"/>
</dbReference>
<gene>
    <name evidence="6" type="ORF">I8J31_01350</name>
</gene>
<dbReference type="SUPFAM" id="SSF46458">
    <property type="entry name" value="Globin-like"/>
    <property type="match status" value="1"/>
</dbReference>
<evidence type="ECO:0000256" key="5">
    <source>
        <dbReference type="ARBA" id="ARBA00034496"/>
    </source>
</evidence>
<dbReference type="AlphaFoldDB" id="A0A934MUU1"/>
<proteinExistence type="inferred from homology"/>
<dbReference type="Proteomes" id="UP000628710">
    <property type="component" value="Unassembled WGS sequence"/>
</dbReference>
<dbReference type="Pfam" id="PF01152">
    <property type="entry name" value="Bac_globin"/>
    <property type="match status" value="1"/>
</dbReference>
<keyword evidence="1" id="KW-0813">Transport</keyword>
<dbReference type="CDD" id="cd14773">
    <property type="entry name" value="TrHb2_PhHbO-like_O"/>
    <property type="match status" value="1"/>
</dbReference>
<dbReference type="GO" id="GO:0020037">
    <property type="term" value="F:heme binding"/>
    <property type="evidence" value="ECO:0007669"/>
    <property type="project" value="InterPro"/>
</dbReference>
<dbReference type="PANTHER" id="PTHR47366">
    <property type="entry name" value="TWO-ON-TWO HEMOGLOBIN-3"/>
    <property type="match status" value="1"/>
</dbReference>
<evidence type="ECO:0000256" key="3">
    <source>
        <dbReference type="ARBA" id="ARBA00022723"/>
    </source>
</evidence>
<dbReference type="PANTHER" id="PTHR47366:SF1">
    <property type="entry name" value="TWO-ON-TWO HEMOGLOBIN-3"/>
    <property type="match status" value="1"/>
</dbReference>
<evidence type="ECO:0000313" key="7">
    <source>
        <dbReference type="Proteomes" id="UP000628710"/>
    </source>
</evidence>
<keyword evidence="4" id="KW-0408">Iron</keyword>
<dbReference type="InterPro" id="IPR001486">
    <property type="entry name" value="Hemoglobin_trunc"/>
</dbReference>